<organism evidence="2 3">
    <name type="scientific">Phyllobacterium bourgognense</name>
    <dbReference type="NCBI Taxonomy" id="314236"/>
    <lineage>
        <taxon>Bacteria</taxon>
        <taxon>Pseudomonadati</taxon>
        <taxon>Pseudomonadota</taxon>
        <taxon>Alphaproteobacteria</taxon>
        <taxon>Hyphomicrobiales</taxon>
        <taxon>Phyllobacteriaceae</taxon>
        <taxon>Phyllobacterium</taxon>
    </lineage>
</organism>
<accession>A0A368YFB6</accession>
<sequence>MEQGVKNEWVNWHCGQPIDVWPAPVDHPWVADYTRWLTGPKARLLDSEKLFDGLCGRLTEAGVPIDRCVLLFKTLHPVYPGHNYFWTRERGTWLVPLSHDFDNSERMLVSPYQEALDRGTAVRFDVSHGTETRMPILNELAHEGYQELVCELIPFTFGQTPGITFATKAASGFTAEATALLRAAVPPMATPLEVRAQRLTLGAVLRTYLGAAPGSNVLDGVIQRNDVRRLTCAILLADLRGFTEKAERWPSDSLLAALSSYFELLDRAVRRSGGDIIKFMGDGVLAIFPVEEAGSSRVACQRALDAALTARMQLPSINAERRGRGEEPIDFGCGLHIGEVAYGNIGSMERLDFTVIGTAVNLASRIQDFCKTLAQPVLLTADIASEVDMPLVSCGKHRIRGITTPVRLFAPADANAIRTGSLQSA</sequence>
<dbReference type="CDD" id="cd07302">
    <property type="entry name" value="CHD"/>
    <property type="match status" value="1"/>
</dbReference>
<evidence type="ECO:0000259" key="1">
    <source>
        <dbReference type="PROSITE" id="PS50125"/>
    </source>
</evidence>
<dbReference type="Proteomes" id="UP000253324">
    <property type="component" value="Unassembled WGS sequence"/>
</dbReference>
<feature type="domain" description="Guanylate cyclase" evidence="1">
    <location>
        <begin position="233"/>
        <end position="367"/>
    </location>
</feature>
<dbReference type="RefSeq" id="WP_114432852.1">
    <property type="nucleotide sequence ID" value="NZ_QPJM01000031.1"/>
</dbReference>
<dbReference type="GO" id="GO:0035556">
    <property type="term" value="P:intracellular signal transduction"/>
    <property type="evidence" value="ECO:0007669"/>
    <property type="project" value="InterPro"/>
</dbReference>
<dbReference type="OrthoDB" id="4565346at2"/>
<dbReference type="PROSITE" id="PS50125">
    <property type="entry name" value="GUANYLATE_CYCLASE_2"/>
    <property type="match status" value="1"/>
</dbReference>
<name>A0A368YFB6_9HYPH</name>
<dbReference type="SUPFAM" id="SSF55073">
    <property type="entry name" value="Nucleotide cyclase"/>
    <property type="match status" value="1"/>
</dbReference>
<dbReference type="InterPro" id="IPR050697">
    <property type="entry name" value="Adenylyl/Guanylyl_Cyclase_3/4"/>
</dbReference>
<dbReference type="PANTHER" id="PTHR43081">
    <property type="entry name" value="ADENYLATE CYCLASE, TERMINAL-DIFFERENTIATION SPECIFIC-RELATED"/>
    <property type="match status" value="1"/>
</dbReference>
<dbReference type="InterPro" id="IPR001054">
    <property type="entry name" value="A/G_cyclase"/>
</dbReference>
<dbReference type="Gene3D" id="3.30.70.1230">
    <property type="entry name" value="Nucleotide cyclase"/>
    <property type="match status" value="1"/>
</dbReference>
<dbReference type="GO" id="GO:0006171">
    <property type="term" value="P:cAMP biosynthetic process"/>
    <property type="evidence" value="ECO:0007669"/>
    <property type="project" value="TreeGrafter"/>
</dbReference>
<dbReference type="EMBL" id="QPJM01000031">
    <property type="protein sequence ID" value="RCW78036.1"/>
    <property type="molecule type" value="Genomic_DNA"/>
</dbReference>
<reference evidence="2 3" key="1">
    <citation type="submission" date="2018-07" db="EMBL/GenBank/DDBJ databases">
        <title>Genomic Encyclopedia of Type Strains, Phase III (KMG-III): the genomes of soil and plant-associated and newly described type strains.</title>
        <authorList>
            <person name="Whitman W."/>
        </authorList>
    </citation>
    <scope>NUCLEOTIDE SEQUENCE [LARGE SCALE GENOMIC DNA]</scope>
    <source>
        <strain evidence="2 3">31-25a</strain>
    </source>
</reference>
<dbReference type="AlphaFoldDB" id="A0A368YFB6"/>
<dbReference type="PANTHER" id="PTHR43081:SF11">
    <property type="entry name" value="BLR2264 PROTEIN"/>
    <property type="match status" value="1"/>
</dbReference>
<dbReference type="Pfam" id="PF00211">
    <property type="entry name" value="Guanylate_cyc"/>
    <property type="match status" value="1"/>
</dbReference>
<gene>
    <name evidence="2" type="ORF">C7476_1314</name>
</gene>
<protein>
    <submittedName>
        <fullName evidence="2">Adenylate cyclase</fullName>
    </submittedName>
</protein>
<dbReference type="InterPro" id="IPR029787">
    <property type="entry name" value="Nucleotide_cyclase"/>
</dbReference>
<proteinExistence type="predicted"/>
<dbReference type="GO" id="GO:0004016">
    <property type="term" value="F:adenylate cyclase activity"/>
    <property type="evidence" value="ECO:0007669"/>
    <property type="project" value="UniProtKB-ARBA"/>
</dbReference>
<evidence type="ECO:0000313" key="3">
    <source>
        <dbReference type="Proteomes" id="UP000253324"/>
    </source>
</evidence>
<keyword evidence="3" id="KW-1185">Reference proteome</keyword>
<dbReference type="SMART" id="SM00044">
    <property type="entry name" value="CYCc"/>
    <property type="match status" value="1"/>
</dbReference>
<comment type="caution">
    <text evidence="2">The sequence shown here is derived from an EMBL/GenBank/DDBJ whole genome shotgun (WGS) entry which is preliminary data.</text>
</comment>
<evidence type="ECO:0000313" key="2">
    <source>
        <dbReference type="EMBL" id="RCW78036.1"/>
    </source>
</evidence>